<sequence length="363" mass="41666">MFMMEELWYKMFKDDRVKGHVDAFDSNSDKAPRTSAIFMARLSLAVSVNGDDVGPSYGTHILSEIPIKICTLGHKHLVWTSPRDKKLIRRRKMRKSEDRTLRRALCHPAGVIATQQRARLDCRLAQGFAARRDHDDLEECLDDGDSRVDKEAKLFDALKHKSVVKEVDNQNIEIFTKAPLREPFMRYSLPFKFDGQGAWDAELDLADLANYSTKKVLENMGFVHVSLSDYGRKMVNDVIVEIHGVKFKVDFVVLDYLNEEEPSILFGRDFLATTKSQEVESSREEVVKMGKANRNKGYNINKLTPPPSLRLEEIPPISTIPSQPIYHPLTAKKKEKMKQVLDIKYKELEESKPILKVLKNYVI</sequence>
<name>A0A6L2P3E1_TANCI</name>
<accession>A0A6L2P3E1</accession>
<dbReference type="EMBL" id="BKCJ010010384">
    <property type="protein sequence ID" value="GEU91344.1"/>
    <property type="molecule type" value="Genomic_DNA"/>
</dbReference>
<protein>
    <submittedName>
        <fullName evidence="1">Uncharacterized protein</fullName>
    </submittedName>
</protein>
<reference evidence="1" key="1">
    <citation type="journal article" date="2019" name="Sci. Rep.">
        <title>Draft genome of Tanacetum cinerariifolium, the natural source of mosquito coil.</title>
        <authorList>
            <person name="Yamashiro T."/>
            <person name="Shiraishi A."/>
            <person name="Satake H."/>
            <person name="Nakayama K."/>
        </authorList>
    </citation>
    <scope>NUCLEOTIDE SEQUENCE</scope>
</reference>
<proteinExistence type="predicted"/>
<dbReference type="AlphaFoldDB" id="A0A6L2P3E1"/>
<gene>
    <name evidence="1" type="ORF">Tci_063322</name>
</gene>
<evidence type="ECO:0000313" key="1">
    <source>
        <dbReference type="EMBL" id="GEU91344.1"/>
    </source>
</evidence>
<comment type="caution">
    <text evidence="1">The sequence shown here is derived from an EMBL/GenBank/DDBJ whole genome shotgun (WGS) entry which is preliminary data.</text>
</comment>
<organism evidence="1">
    <name type="scientific">Tanacetum cinerariifolium</name>
    <name type="common">Dalmatian daisy</name>
    <name type="synonym">Chrysanthemum cinerariifolium</name>
    <dbReference type="NCBI Taxonomy" id="118510"/>
    <lineage>
        <taxon>Eukaryota</taxon>
        <taxon>Viridiplantae</taxon>
        <taxon>Streptophyta</taxon>
        <taxon>Embryophyta</taxon>
        <taxon>Tracheophyta</taxon>
        <taxon>Spermatophyta</taxon>
        <taxon>Magnoliopsida</taxon>
        <taxon>eudicotyledons</taxon>
        <taxon>Gunneridae</taxon>
        <taxon>Pentapetalae</taxon>
        <taxon>asterids</taxon>
        <taxon>campanulids</taxon>
        <taxon>Asterales</taxon>
        <taxon>Asteraceae</taxon>
        <taxon>Asteroideae</taxon>
        <taxon>Anthemideae</taxon>
        <taxon>Anthemidinae</taxon>
        <taxon>Tanacetum</taxon>
    </lineage>
</organism>